<feature type="region of interest" description="Disordered" evidence="9">
    <location>
        <begin position="24"/>
        <end position="67"/>
    </location>
</feature>
<evidence type="ECO:0000256" key="1">
    <source>
        <dbReference type="ARBA" id="ARBA00004141"/>
    </source>
</evidence>
<keyword evidence="6" id="KW-0653">Protein transport</keyword>
<evidence type="ECO:0000256" key="2">
    <source>
        <dbReference type="ARBA" id="ARBA00005484"/>
    </source>
</evidence>
<keyword evidence="3" id="KW-0813">Transport</keyword>
<gene>
    <name evidence="11" type="ORF">OLC1_LOCUS22484</name>
</gene>
<reference evidence="11" key="1">
    <citation type="submission" date="2023-03" db="EMBL/GenBank/DDBJ databases">
        <authorList>
            <person name="Julca I."/>
        </authorList>
    </citation>
    <scope>NUCLEOTIDE SEQUENCE</scope>
</reference>
<dbReference type="GO" id="GO:0035673">
    <property type="term" value="F:oligopeptide transmembrane transporter activity"/>
    <property type="evidence" value="ECO:0007669"/>
    <property type="project" value="InterPro"/>
</dbReference>
<keyword evidence="5" id="KW-0571">Peptide transport</keyword>
<sequence length="186" mass="21289">MKPRIRIVSEGDYIQIRDPNSTFLGRSSEIEEEVDEIYDDNEDVRDDDDDGEEEDDEADDKGGEYDYEEEPPVWTFRVLYLGSLSCLFLYILNKFFLYQTAQYIMSMVITVSILYPLGHIMAKLMPKRRVFLRNLGVEFSLNPGPFDIREFALISIFANSGGAYGGITSRSSSSSVVHGNNFDYLQ</sequence>
<organism evidence="11 12">
    <name type="scientific">Oldenlandia corymbosa var. corymbosa</name>
    <dbReference type="NCBI Taxonomy" id="529605"/>
    <lineage>
        <taxon>Eukaryota</taxon>
        <taxon>Viridiplantae</taxon>
        <taxon>Streptophyta</taxon>
        <taxon>Embryophyta</taxon>
        <taxon>Tracheophyta</taxon>
        <taxon>Spermatophyta</taxon>
        <taxon>Magnoliopsida</taxon>
        <taxon>eudicotyledons</taxon>
        <taxon>Gunneridae</taxon>
        <taxon>Pentapetalae</taxon>
        <taxon>asterids</taxon>
        <taxon>lamiids</taxon>
        <taxon>Gentianales</taxon>
        <taxon>Rubiaceae</taxon>
        <taxon>Rubioideae</taxon>
        <taxon>Spermacoceae</taxon>
        <taxon>Hedyotis-Oldenlandia complex</taxon>
        <taxon>Oldenlandia</taxon>
    </lineage>
</organism>
<dbReference type="InterPro" id="IPR004813">
    <property type="entry name" value="OPT"/>
</dbReference>
<evidence type="ECO:0000256" key="8">
    <source>
        <dbReference type="ARBA" id="ARBA00023136"/>
    </source>
</evidence>
<feature type="transmembrane region" description="Helical" evidence="10">
    <location>
        <begin position="103"/>
        <end position="122"/>
    </location>
</feature>
<accession>A0AAV1E8U1</accession>
<proteinExistence type="inferred from homology"/>
<keyword evidence="4 10" id="KW-0812">Transmembrane</keyword>
<dbReference type="PANTHER" id="PTHR22601">
    <property type="entry name" value="ISP4 LIKE PROTEIN"/>
    <property type="match status" value="1"/>
</dbReference>
<evidence type="ECO:0000256" key="3">
    <source>
        <dbReference type="ARBA" id="ARBA00022448"/>
    </source>
</evidence>
<feature type="transmembrane region" description="Helical" evidence="10">
    <location>
        <begin position="78"/>
        <end position="97"/>
    </location>
</feature>
<dbReference type="GO" id="GO:0015031">
    <property type="term" value="P:protein transport"/>
    <property type="evidence" value="ECO:0007669"/>
    <property type="project" value="UniProtKB-KW"/>
</dbReference>
<evidence type="ECO:0000313" key="11">
    <source>
        <dbReference type="EMBL" id="CAI9116103.1"/>
    </source>
</evidence>
<comment type="similarity">
    <text evidence="2">Belongs to the oligopeptide OPT transporter (TC 2.A.67.1) family.</text>
</comment>
<name>A0AAV1E8U1_OLDCO</name>
<dbReference type="AlphaFoldDB" id="A0AAV1E8U1"/>
<dbReference type="EMBL" id="OX459125">
    <property type="protein sequence ID" value="CAI9116103.1"/>
    <property type="molecule type" value="Genomic_DNA"/>
</dbReference>
<evidence type="ECO:0000256" key="10">
    <source>
        <dbReference type="SAM" id="Phobius"/>
    </source>
</evidence>
<evidence type="ECO:0000256" key="7">
    <source>
        <dbReference type="ARBA" id="ARBA00022989"/>
    </source>
</evidence>
<protein>
    <submittedName>
        <fullName evidence="11">OLC1v1017171C1</fullName>
    </submittedName>
</protein>
<evidence type="ECO:0000313" key="12">
    <source>
        <dbReference type="Proteomes" id="UP001161247"/>
    </source>
</evidence>
<dbReference type="InterPro" id="IPR004648">
    <property type="entry name" value="Oligpept_transpt"/>
</dbReference>
<evidence type="ECO:0000256" key="6">
    <source>
        <dbReference type="ARBA" id="ARBA00022927"/>
    </source>
</evidence>
<dbReference type="Pfam" id="PF03169">
    <property type="entry name" value="OPT"/>
    <property type="match status" value="1"/>
</dbReference>
<keyword evidence="8 10" id="KW-0472">Membrane</keyword>
<evidence type="ECO:0000256" key="5">
    <source>
        <dbReference type="ARBA" id="ARBA00022856"/>
    </source>
</evidence>
<feature type="compositionally biased region" description="Acidic residues" evidence="9">
    <location>
        <begin position="30"/>
        <end position="67"/>
    </location>
</feature>
<keyword evidence="7 10" id="KW-1133">Transmembrane helix</keyword>
<comment type="subcellular location">
    <subcellularLocation>
        <location evidence="1">Membrane</location>
        <topology evidence="1">Multi-pass membrane protein</topology>
    </subcellularLocation>
</comment>
<dbReference type="GO" id="GO:0016020">
    <property type="term" value="C:membrane"/>
    <property type="evidence" value="ECO:0007669"/>
    <property type="project" value="UniProtKB-SubCell"/>
</dbReference>
<evidence type="ECO:0000256" key="9">
    <source>
        <dbReference type="SAM" id="MobiDB-lite"/>
    </source>
</evidence>
<dbReference type="Proteomes" id="UP001161247">
    <property type="component" value="Chromosome 8"/>
</dbReference>
<evidence type="ECO:0000256" key="4">
    <source>
        <dbReference type="ARBA" id="ARBA00022692"/>
    </source>
</evidence>
<keyword evidence="12" id="KW-1185">Reference proteome</keyword>